<comment type="caution">
    <text evidence="1">The sequence shown here is derived from an EMBL/GenBank/DDBJ whole genome shotgun (WGS) entry which is preliminary data.</text>
</comment>
<dbReference type="Proteomes" id="UP000315037">
    <property type="component" value="Unassembled WGS sequence"/>
</dbReference>
<dbReference type="EMBL" id="SORZ01000002">
    <property type="protein sequence ID" value="TPW34411.1"/>
    <property type="molecule type" value="Genomic_DNA"/>
</dbReference>
<evidence type="ECO:0000313" key="1">
    <source>
        <dbReference type="EMBL" id="TPW34411.1"/>
    </source>
</evidence>
<reference evidence="1 2" key="1">
    <citation type="submission" date="2019-03" db="EMBL/GenBank/DDBJ databases">
        <title>The complete genome sequence of Neokomagataea sp. Jb2 NBRC113641.</title>
        <authorList>
            <person name="Chua K.-O."/>
            <person name="Chan K.-G."/>
            <person name="See-Too W.-S."/>
        </authorList>
    </citation>
    <scope>NUCLEOTIDE SEQUENCE [LARGE SCALE GENOMIC DNA]</scope>
    <source>
        <strain evidence="1 2">Jb2</strain>
    </source>
</reference>
<evidence type="ECO:0000313" key="2">
    <source>
        <dbReference type="Proteomes" id="UP000315037"/>
    </source>
</evidence>
<keyword evidence="2" id="KW-1185">Reference proteome</keyword>
<proteinExistence type="predicted"/>
<accession>A0A506UM45</accession>
<dbReference type="AlphaFoldDB" id="A0A506UM45"/>
<dbReference type="RefSeq" id="WP_165600994.1">
    <property type="nucleotide sequence ID" value="NZ_SORZ01000002.1"/>
</dbReference>
<sequence length="105" mass="10352">MAVTPLSLQPGLALQQGLQTVFTAPGGTTVVTSGVAANSADSITTLSVSVTRAGGQAVFLIPARQVATMGTDLLPELSGLVLNKGDVLSAGGAGLQLVLNGYSLS</sequence>
<gene>
    <name evidence="1" type="ORF">E3202_07960</name>
</gene>
<organism evidence="1 2">
    <name type="scientific">Oecophyllibacter saccharovorans</name>
    <dbReference type="NCBI Taxonomy" id="2558360"/>
    <lineage>
        <taxon>Bacteria</taxon>
        <taxon>Pseudomonadati</taxon>
        <taxon>Pseudomonadota</taxon>
        <taxon>Alphaproteobacteria</taxon>
        <taxon>Acetobacterales</taxon>
        <taxon>Acetobacteraceae</taxon>
        <taxon>Oecophyllibacter</taxon>
    </lineage>
</organism>
<protein>
    <submittedName>
        <fullName evidence="1">Uncharacterized protein</fullName>
    </submittedName>
</protein>
<name>A0A506UM45_9PROT</name>